<dbReference type="EMBL" id="REGN01008095">
    <property type="protein sequence ID" value="RNA04479.1"/>
    <property type="molecule type" value="Genomic_DNA"/>
</dbReference>
<comment type="caution">
    <text evidence="1">The sequence shown here is derived from an EMBL/GenBank/DDBJ whole genome shotgun (WGS) entry which is preliminary data.</text>
</comment>
<dbReference type="AlphaFoldDB" id="A0A3M7Q041"/>
<gene>
    <name evidence="1" type="ORF">BpHYR1_041038</name>
</gene>
<evidence type="ECO:0000313" key="1">
    <source>
        <dbReference type="EMBL" id="RNA04479.1"/>
    </source>
</evidence>
<accession>A0A3M7Q041</accession>
<proteinExistence type="predicted"/>
<evidence type="ECO:0000313" key="2">
    <source>
        <dbReference type="Proteomes" id="UP000276133"/>
    </source>
</evidence>
<sequence>MSTSLKESYILIDLSCCCCLSNRCKFDFSSDLTINQRKIIYNLCEENEIFFEKRGTRYKIIYISTRQFKITRSGVSFNLQNLSKPELPRNEHTRI</sequence>
<name>A0A3M7Q041_BRAPC</name>
<dbReference type="Proteomes" id="UP000276133">
    <property type="component" value="Unassembled WGS sequence"/>
</dbReference>
<keyword evidence="2" id="KW-1185">Reference proteome</keyword>
<reference evidence="1 2" key="1">
    <citation type="journal article" date="2018" name="Sci. Rep.">
        <title>Genomic signatures of local adaptation to the degree of environmental predictability in rotifers.</title>
        <authorList>
            <person name="Franch-Gras L."/>
            <person name="Hahn C."/>
            <person name="Garcia-Roger E.M."/>
            <person name="Carmona M.J."/>
            <person name="Serra M."/>
            <person name="Gomez A."/>
        </authorList>
    </citation>
    <scope>NUCLEOTIDE SEQUENCE [LARGE SCALE GENOMIC DNA]</scope>
    <source>
        <strain evidence="1">HYR1</strain>
    </source>
</reference>
<protein>
    <submittedName>
        <fullName evidence="1">Uncharacterized protein</fullName>
    </submittedName>
</protein>
<organism evidence="1 2">
    <name type="scientific">Brachionus plicatilis</name>
    <name type="common">Marine rotifer</name>
    <name type="synonym">Brachionus muelleri</name>
    <dbReference type="NCBI Taxonomy" id="10195"/>
    <lineage>
        <taxon>Eukaryota</taxon>
        <taxon>Metazoa</taxon>
        <taxon>Spiralia</taxon>
        <taxon>Gnathifera</taxon>
        <taxon>Rotifera</taxon>
        <taxon>Eurotatoria</taxon>
        <taxon>Monogononta</taxon>
        <taxon>Pseudotrocha</taxon>
        <taxon>Ploima</taxon>
        <taxon>Brachionidae</taxon>
        <taxon>Brachionus</taxon>
    </lineage>
</organism>